<protein>
    <recommendedName>
        <fullName evidence="1">DUF1618 domain-containing protein</fullName>
    </recommendedName>
</protein>
<dbReference type="EMBL" id="JACEFO010001685">
    <property type="protein sequence ID" value="KAF8721406.1"/>
    <property type="molecule type" value="Genomic_DNA"/>
</dbReference>
<dbReference type="InterPro" id="IPR011676">
    <property type="entry name" value="DUF1618"/>
</dbReference>
<dbReference type="OrthoDB" id="695762at2759"/>
<evidence type="ECO:0000313" key="3">
    <source>
        <dbReference type="Proteomes" id="UP000636709"/>
    </source>
</evidence>
<dbReference type="PANTHER" id="PTHR33074">
    <property type="entry name" value="EXPRESSED PROTEIN-RELATED"/>
    <property type="match status" value="1"/>
</dbReference>
<dbReference type="Proteomes" id="UP000636709">
    <property type="component" value="Unassembled WGS sequence"/>
</dbReference>
<dbReference type="PANTHER" id="PTHR33074:SF85">
    <property type="entry name" value="DUF1618 DOMAIN-CONTAINING PROTEIN"/>
    <property type="match status" value="1"/>
</dbReference>
<evidence type="ECO:0000313" key="2">
    <source>
        <dbReference type="EMBL" id="KAF8721406.1"/>
    </source>
</evidence>
<sequence>MPGRVIFSSKFSSPASPFVLLDEFASIGRHRNATTATALTSARGTVGVSFDLVEPPAISRWFVDFSGQKEREFKRKPQILNADDSLVLLRMAVFPEDDGGLTVDYFVYRAGPAGKPSLDLIPGPHPKMHSAKQIGVLHFGDDEREHYAVVFPAPRPKASMAYEMHMFSSETQAWSTKVAKVVIDRETGCHDIVRHRSSKVVSAGGSWLAWIDLWRGVLLCNVLDEDPVLKLLQWPVPPPEGVCIEMYAARSIRDAAVSDAGVVREVKLEAIEVIPNYLTYSPCTFNRSYQVKFSHAASQFQQLSTHEFCKAHLAIGSANAITR</sequence>
<evidence type="ECO:0000259" key="1">
    <source>
        <dbReference type="Pfam" id="PF07762"/>
    </source>
</evidence>
<gene>
    <name evidence="2" type="ORF">HU200_023119</name>
</gene>
<reference evidence="2" key="1">
    <citation type="submission" date="2020-07" db="EMBL/GenBank/DDBJ databases">
        <title>Genome sequence and genetic diversity analysis of an under-domesticated orphan crop, white fonio (Digitaria exilis).</title>
        <authorList>
            <person name="Bennetzen J.L."/>
            <person name="Chen S."/>
            <person name="Ma X."/>
            <person name="Wang X."/>
            <person name="Yssel A.E.J."/>
            <person name="Chaluvadi S.R."/>
            <person name="Johnson M."/>
            <person name="Gangashetty P."/>
            <person name="Hamidou F."/>
            <person name="Sanogo M.D."/>
            <person name="Zwaenepoel A."/>
            <person name="Wallace J."/>
            <person name="Van De Peer Y."/>
            <person name="Van Deynze A."/>
        </authorList>
    </citation>
    <scope>NUCLEOTIDE SEQUENCE</scope>
    <source>
        <tissue evidence="2">Leaves</tissue>
    </source>
</reference>
<accession>A0A835C5T3</accession>
<dbReference type="Pfam" id="PF07762">
    <property type="entry name" value="DUF1618"/>
    <property type="match status" value="1"/>
</dbReference>
<feature type="domain" description="DUF1618" evidence="1">
    <location>
        <begin position="210"/>
        <end position="270"/>
    </location>
</feature>
<organism evidence="2 3">
    <name type="scientific">Digitaria exilis</name>
    <dbReference type="NCBI Taxonomy" id="1010633"/>
    <lineage>
        <taxon>Eukaryota</taxon>
        <taxon>Viridiplantae</taxon>
        <taxon>Streptophyta</taxon>
        <taxon>Embryophyta</taxon>
        <taxon>Tracheophyta</taxon>
        <taxon>Spermatophyta</taxon>
        <taxon>Magnoliopsida</taxon>
        <taxon>Liliopsida</taxon>
        <taxon>Poales</taxon>
        <taxon>Poaceae</taxon>
        <taxon>PACMAD clade</taxon>
        <taxon>Panicoideae</taxon>
        <taxon>Panicodae</taxon>
        <taxon>Paniceae</taxon>
        <taxon>Anthephorinae</taxon>
        <taxon>Digitaria</taxon>
    </lineage>
</organism>
<dbReference type="AlphaFoldDB" id="A0A835C5T3"/>
<keyword evidence="3" id="KW-1185">Reference proteome</keyword>
<name>A0A835C5T3_9POAL</name>
<comment type="caution">
    <text evidence="2">The sequence shown here is derived from an EMBL/GenBank/DDBJ whole genome shotgun (WGS) entry which is preliminary data.</text>
</comment>
<proteinExistence type="predicted"/>